<dbReference type="Proteomes" id="UP000707356">
    <property type="component" value="Unassembled WGS sequence"/>
</dbReference>
<organism evidence="1 2">
    <name type="scientific">Pegethrix bostrychoides GSE-TBD4-15B</name>
    <dbReference type="NCBI Taxonomy" id="2839662"/>
    <lineage>
        <taxon>Bacteria</taxon>
        <taxon>Bacillati</taxon>
        <taxon>Cyanobacteriota</taxon>
        <taxon>Cyanophyceae</taxon>
        <taxon>Oculatellales</taxon>
        <taxon>Oculatellaceae</taxon>
        <taxon>Pegethrix</taxon>
    </lineage>
</organism>
<dbReference type="EMBL" id="JAHHHV010000015">
    <property type="protein sequence ID" value="MBW4464546.1"/>
    <property type="molecule type" value="Genomic_DNA"/>
</dbReference>
<evidence type="ECO:0000313" key="2">
    <source>
        <dbReference type="Proteomes" id="UP000707356"/>
    </source>
</evidence>
<sequence>MSREFNELLPESLGHQAQIWIVGTREQVNHIISEMYVRQMITDRSQFSPMVPVPFAQGKFMSVLLR</sequence>
<gene>
    <name evidence="1" type="ORF">KME07_03775</name>
</gene>
<comment type="caution">
    <text evidence="1">The sequence shown here is derived from an EMBL/GenBank/DDBJ whole genome shotgun (WGS) entry which is preliminary data.</text>
</comment>
<reference evidence="1" key="2">
    <citation type="journal article" date="2022" name="Microbiol. Resour. Announc.">
        <title>Metagenome Sequencing to Explore Phylogenomics of Terrestrial Cyanobacteria.</title>
        <authorList>
            <person name="Ward R.D."/>
            <person name="Stajich J.E."/>
            <person name="Johansen J.R."/>
            <person name="Huntemann M."/>
            <person name="Clum A."/>
            <person name="Foster B."/>
            <person name="Foster B."/>
            <person name="Roux S."/>
            <person name="Palaniappan K."/>
            <person name="Varghese N."/>
            <person name="Mukherjee S."/>
            <person name="Reddy T.B.K."/>
            <person name="Daum C."/>
            <person name="Copeland A."/>
            <person name="Chen I.A."/>
            <person name="Ivanova N.N."/>
            <person name="Kyrpides N.C."/>
            <person name="Shapiro N."/>
            <person name="Eloe-Fadrosh E.A."/>
            <person name="Pietrasiak N."/>
        </authorList>
    </citation>
    <scope>NUCLEOTIDE SEQUENCE</scope>
    <source>
        <strain evidence="1">GSE-TBD4-15B</strain>
    </source>
</reference>
<dbReference type="AlphaFoldDB" id="A0A951P7Q4"/>
<evidence type="ECO:0000313" key="1">
    <source>
        <dbReference type="EMBL" id="MBW4464546.1"/>
    </source>
</evidence>
<reference evidence="1" key="1">
    <citation type="submission" date="2021-05" db="EMBL/GenBank/DDBJ databases">
        <authorList>
            <person name="Pietrasiak N."/>
            <person name="Ward R."/>
            <person name="Stajich J.E."/>
            <person name="Kurbessoian T."/>
        </authorList>
    </citation>
    <scope>NUCLEOTIDE SEQUENCE</scope>
    <source>
        <strain evidence="1">GSE-TBD4-15B</strain>
    </source>
</reference>
<proteinExistence type="predicted"/>
<accession>A0A951P7Q4</accession>
<name>A0A951P7Q4_9CYAN</name>
<protein>
    <submittedName>
        <fullName evidence="1">Uncharacterized protein</fullName>
    </submittedName>
</protein>